<dbReference type="Proteomes" id="UP000515154">
    <property type="component" value="Linkage group LG5"/>
</dbReference>
<dbReference type="InterPro" id="IPR036249">
    <property type="entry name" value="Thioredoxin-like_sf"/>
</dbReference>
<evidence type="ECO:0000313" key="3">
    <source>
        <dbReference type="Proteomes" id="UP000515154"/>
    </source>
</evidence>
<protein>
    <submittedName>
        <fullName evidence="4">Glutathione S-transferase isoform X1</fullName>
    </submittedName>
</protein>
<dbReference type="CDD" id="cd03039">
    <property type="entry name" value="GST_N_Sigma_like"/>
    <property type="match status" value="1"/>
</dbReference>
<feature type="domain" description="GST C-terminal" evidence="2">
    <location>
        <begin position="82"/>
        <end position="201"/>
    </location>
</feature>
<dbReference type="SUPFAM" id="SSF52833">
    <property type="entry name" value="Thioredoxin-like"/>
    <property type="match status" value="1"/>
</dbReference>
<dbReference type="RefSeq" id="XP_029636492.1">
    <property type="nucleotide sequence ID" value="XM_029780632.2"/>
</dbReference>
<dbReference type="GO" id="GO:0004364">
    <property type="term" value="F:glutathione transferase activity"/>
    <property type="evidence" value="ECO:0007669"/>
    <property type="project" value="TreeGrafter"/>
</dbReference>
<dbReference type="SUPFAM" id="SSF47616">
    <property type="entry name" value="GST C-terminal domain-like"/>
    <property type="match status" value="1"/>
</dbReference>
<dbReference type="PROSITE" id="PS50404">
    <property type="entry name" value="GST_NTER"/>
    <property type="match status" value="1"/>
</dbReference>
<dbReference type="InterPro" id="IPR050213">
    <property type="entry name" value="GST_superfamily"/>
</dbReference>
<dbReference type="SFLD" id="SFLDG00363">
    <property type="entry name" value="AMPS_(cytGST):_Alpha-__Mu-__Pi"/>
    <property type="match status" value="1"/>
</dbReference>
<evidence type="ECO:0000313" key="4">
    <source>
        <dbReference type="RefSeq" id="XP_029636492.1"/>
    </source>
</evidence>
<name>A0A6P7SDT4_9MOLL</name>
<dbReference type="SFLD" id="SFLDG01205">
    <property type="entry name" value="AMPS.1"/>
    <property type="match status" value="1"/>
</dbReference>
<dbReference type="InterPro" id="IPR004046">
    <property type="entry name" value="GST_C"/>
</dbReference>
<reference evidence="4" key="1">
    <citation type="submission" date="2025-08" db="UniProtKB">
        <authorList>
            <consortium name="RefSeq"/>
        </authorList>
    </citation>
    <scope>IDENTIFICATION</scope>
</reference>
<dbReference type="FunFam" id="1.20.1050.10:FF:000030">
    <property type="entry name" value="Glutathione S-transferase S1"/>
    <property type="match status" value="1"/>
</dbReference>
<dbReference type="GO" id="GO:0006749">
    <property type="term" value="P:glutathione metabolic process"/>
    <property type="evidence" value="ECO:0007669"/>
    <property type="project" value="TreeGrafter"/>
</dbReference>
<evidence type="ECO:0000259" key="2">
    <source>
        <dbReference type="PROSITE" id="PS50405"/>
    </source>
</evidence>
<evidence type="ECO:0000259" key="1">
    <source>
        <dbReference type="PROSITE" id="PS50404"/>
    </source>
</evidence>
<organism evidence="3 4">
    <name type="scientific">Octopus sinensis</name>
    <name type="common">East Asian common octopus</name>
    <dbReference type="NCBI Taxonomy" id="2607531"/>
    <lineage>
        <taxon>Eukaryota</taxon>
        <taxon>Metazoa</taxon>
        <taxon>Spiralia</taxon>
        <taxon>Lophotrochozoa</taxon>
        <taxon>Mollusca</taxon>
        <taxon>Cephalopoda</taxon>
        <taxon>Coleoidea</taxon>
        <taxon>Octopodiformes</taxon>
        <taxon>Octopoda</taxon>
        <taxon>Incirrata</taxon>
        <taxon>Octopodidae</taxon>
        <taxon>Octopus</taxon>
    </lineage>
</organism>
<dbReference type="Pfam" id="PF02798">
    <property type="entry name" value="GST_N"/>
    <property type="match status" value="1"/>
</dbReference>
<dbReference type="CDD" id="cd03192">
    <property type="entry name" value="GST_C_Sigma_like"/>
    <property type="match status" value="1"/>
</dbReference>
<dbReference type="PROSITE" id="PS50405">
    <property type="entry name" value="GST_CTER"/>
    <property type="match status" value="1"/>
</dbReference>
<accession>A0A6P7SDT4</accession>
<dbReference type="Pfam" id="PF14497">
    <property type="entry name" value="GST_C_3"/>
    <property type="match status" value="1"/>
</dbReference>
<dbReference type="PANTHER" id="PTHR11571:SF150">
    <property type="entry name" value="GLUTATHIONE S-TRANSFERASE"/>
    <property type="match status" value="1"/>
</dbReference>
<dbReference type="Gene3D" id="3.40.30.10">
    <property type="entry name" value="Glutaredoxin"/>
    <property type="match status" value="1"/>
</dbReference>
<dbReference type="SFLD" id="SFLDS00019">
    <property type="entry name" value="Glutathione_Transferase_(cytos"/>
    <property type="match status" value="1"/>
</dbReference>
<dbReference type="InterPro" id="IPR036282">
    <property type="entry name" value="Glutathione-S-Trfase_C_sf"/>
</dbReference>
<feature type="domain" description="GST N-terminal" evidence="1">
    <location>
        <begin position="2"/>
        <end position="80"/>
    </location>
</feature>
<dbReference type="Gene3D" id="1.20.1050.10">
    <property type="match status" value="1"/>
</dbReference>
<dbReference type="InterPro" id="IPR004045">
    <property type="entry name" value="Glutathione_S-Trfase_N"/>
</dbReference>
<dbReference type="InterPro" id="IPR010987">
    <property type="entry name" value="Glutathione-S-Trfase_C-like"/>
</dbReference>
<keyword evidence="3" id="KW-1185">Reference proteome</keyword>
<gene>
    <name evidence="4" type="primary">LOC115211889</name>
</gene>
<dbReference type="PANTHER" id="PTHR11571">
    <property type="entry name" value="GLUTATHIONE S-TRANSFERASE"/>
    <property type="match status" value="1"/>
</dbReference>
<sequence>MTKYELKYFNVRGRGEIIRITLAAAEQKFKDTRYEFQDWSSHKQDTPGKALPVLIVDDKTVLTQSIAIARYLSKKYNLYGKDDCECYKIDEIIDCFLDIFNALVKIKFAPENMKEDLKVKYKETYVRIFDYLEGNLKTGQTHFVGQRLTLADISSFAFLEFCIDLDANLLKTYPKIDAIRETVSKVPSIAEYLEKRPKTDF</sequence>
<dbReference type="InterPro" id="IPR040079">
    <property type="entry name" value="Glutathione_S-Trfase"/>
</dbReference>
<dbReference type="AlphaFoldDB" id="A0A6P7SDT4"/>
<dbReference type="KEGG" id="osn:115211889"/>
<proteinExistence type="predicted"/>